<proteinExistence type="predicted"/>
<keyword evidence="2" id="KW-1185">Reference proteome</keyword>
<name>A0ABP0WXT7_9BRYO</name>
<gene>
    <name evidence="1" type="ORF">CSSPJE1EN1_LOCUS17152</name>
</gene>
<protein>
    <submittedName>
        <fullName evidence="1">Uncharacterized protein</fullName>
    </submittedName>
</protein>
<sequence length="179" mass="20296">MPLGVSGLREGYAFARSGCTRIEDLWSPETNEWKSLSELGMSFHTSNKSCKDIITTSIPWRPDTYINYAQVGDWINNIVPNTGAPFDWVYYVLDSTASKVNVIEFQKISPSGRIQATSHQALTLSTENYLPVRVLSQERQGAALRVAKEPLTPGKKALLYWVFESGFIKDLPWDPREWH</sequence>
<accession>A0ABP0WXT7</accession>
<reference evidence="1" key="1">
    <citation type="submission" date="2024-02" db="EMBL/GenBank/DDBJ databases">
        <authorList>
            <consortium name="ELIXIR-Norway"/>
            <consortium name="Elixir Norway"/>
        </authorList>
    </citation>
    <scope>NUCLEOTIDE SEQUENCE</scope>
</reference>
<evidence type="ECO:0000313" key="1">
    <source>
        <dbReference type="EMBL" id="CAK9271674.1"/>
    </source>
</evidence>
<evidence type="ECO:0000313" key="2">
    <source>
        <dbReference type="Proteomes" id="UP001497444"/>
    </source>
</evidence>
<dbReference type="EMBL" id="OZ020099">
    <property type="protein sequence ID" value="CAK9271674.1"/>
    <property type="molecule type" value="Genomic_DNA"/>
</dbReference>
<dbReference type="Proteomes" id="UP001497444">
    <property type="component" value="Chromosome 4"/>
</dbReference>
<organism evidence="1 2">
    <name type="scientific">Sphagnum jensenii</name>
    <dbReference type="NCBI Taxonomy" id="128206"/>
    <lineage>
        <taxon>Eukaryota</taxon>
        <taxon>Viridiplantae</taxon>
        <taxon>Streptophyta</taxon>
        <taxon>Embryophyta</taxon>
        <taxon>Bryophyta</taxon>
        <taxon>Sphagnophytina</taxon>
        <taxon>Sphagnopsida</taxon>
        <taxon>Sphagnales</taxon>
        <taxon>Sphagnaceae</taxon>
        <taxon>Sphagnum</taxon>
    </lineage>
</organism>